<dbReference type="InterPro" id="IPR012337">
    <property type="entry name" value="RNaseH-like_sf"/>
</dbReference>
<organism evidence="4 5">
    <name type="scientific">Trametes coccinea (strain BRFM310)</name>
    <name type="common">Pycnoporus coccineus</name>
    <dbReference type="NCBI Taxonomy" id="1353009"/>
    <lineage>
        <taxon>Eukaryota</taxon>
        <taxon>Fungi</taxon>
        <taxon>Dikarya</taxon>
        <taxon>Basidiomycota</taxon>
        <taxon>Agaricomycotina</taxon>
        <taxon>Agaricomycetes</taxon>
        <taxon>Polyporales</taxon>
        <taxon>Polyporaceae</taxon>
        <taxon>Trametes</taxon>
    </lineage>
</organism>
<evidence type="ECO:0000256" key="1">
    <source>
        <dbReference type="ARBA" id="ARBA00005300"/>
    </source>
</evidence>
<dbReference type="AlphaFoldDB" id="A0A1Y2IL43"/>
<keyword evidence="5" id="KW-1185">Reference proteome</keyword>
<dbReference type="PANTHER" id="PTHR10642:SF25">
    <property type="entry name" value="RNASE H TYPE-1 DOMAIN-CONTAINING PROTEIN"/>
    <property type="match status" value="1"/>
</dbReference>
<protein>
    <submittedName>
        <fullName evidence="4">Ribonuclease H-like protein</fullName>
    </submittedName>
</protein>
<accession>A0A1Y2IL43</accession>
<dbReference type="SUPFAM" id="SSF53098">
    <property type="entry name" value="Ribonuclease H-like"/>
    <property type="match status" value="1"/>
</dbReference>
<comment type="similarity">
    <text evidence="1">Belongs to the RNase H family.</text>
</comment>
<feature type="compositionally biased region" description="Basic and acidic residues" evidence="2">
    <location>
        <begin position="382"/>
        <end position="398"/>
    </location>
</feature>
<dbReference type="GO" id="GO:0003676">
    <property type="term" value="F:nucleic acid binding"/>
    <property type="evidence" value="ECO:0007669"/>
    <property type="project" value="InterPro"/>
</dbReference>
<dbReference type="OrthoDB" id="407198at2759"/>
<evidence type="ECO:0000259" key="3">
    <source>
        <dbReference type="PROSITE" id="PS50879"/>
    </source>
</evidence>
<name>A0A1Y2IL43_TRAC3</name>
<proteinExistence type="inferred from homology"/>
<dbReference type="InterPro" id="IPR036397">
    <property type="entry name" value="RNaseH_sf"/>
</dbReference>
<dbReference type="Pfam" id="PF00075">
    <property type="entry name" value="RNase_H"/>
    <property type="match status" value="1"/>
</dbReference>
<dbReference type="Proteomes" id="UP000193067">
    <property type="component" value="Unassembled WGS sequence"/>
</dbReference>
<dbReference type="InterPro" id="IPR050092">
    <property type="entry name" value="RNase_H"/>
</dbReference>
<reference evidence="4 5" key="1">
    <citation type="journal article" date="2015" name="Biotechnol. Biofuels">
        <title>Enhanced degradation of softwood versus hardwood by the white-rot fungus Pycnoporus coccineus.</title>
        <authorList>
            <person name="Couturier M."/>
            <person name="Navarro D."/>
            <person name="Chevret D."/>
            <person name="Henrissat B."/>
            <person name="Piumi F."/>
            <person name="Ruiz-Duenas F.J."/>
            <person name="Martinez A.T."/>
            <person name="Grigoriev I.V."/>
            <person name="Riley R."/>
            <person name="Lipzen A."/>
            <person name="Berrin J.G."/>
            <person name="Master E.R."/>
            <person name="Rosso M.N."/>
        </authorList>
    </citation>
    <scope>NUCLEOTIDE SEQUENCE [LARGE SCALE GENOMIC DNA]</scope>
    <source>
        <strain evidence="4 5">BRFM310</strain>
    </source>
</reference>
<evidence type="ECO:0000313" key="4">
    <source>
        <dbReference type="EMBL" id="OSD00921.1"/>
    </source>
</evidence>
<dbReference type="GO" id="GO:0043137">
    <property type="term" value="P:DNA replication, removal of RNA primer"/>
    <property type="evidence" value="ECO:0007669"/>
    <property type="project" value="TreeGrafter"/>
</dbReference>
<dbReference type="STRING" id="1353009.A0A1Y2IL43"/>
<dbReference type="InterPro" id="IPR002156">
    <property type="entry name" value="RNaseH_domain"/>
</dbReference>
<dbReference type="GO" id="GO:0004523">
    <property type="term" value="F:RNA-DNA hybrid ribonuclease activity"/>
    <property type="evidence" value="ECO:0007669"/>
    <property type="project" value="InterPro"/>
</dbReference>
<sequence length="423" mass="47351">MLESTGRIVVATDGSCTKNGEADARAGAGIKVTEGAVLERALKVPKCEKQTNQVGEAIATLWAARALDQSKEVVHESDSRTTINAITRDRQKHEDRGYIGVENAAVIKAIVAELRQRKTHSHFNWIKGHSGHPGNECADKLAKEGADMMDGEDLNLEVDPMLVVSGAKLASITQRLAYAAIRERKCRTLQGRKTTEENLRKIKDDLKRAYGVSNTSEAIWSGTRKRTMTREVAQFVWKAIHGAYMVGESWNKPGMPPDLRARATCKTCEVTESMEHILTECKAIGRALITDLVKRAWLGAGGEWKEPTLGMALGMANPSIRTEKGERNSQMEALWTTMWSESVHLIWKLRCERVIKNDGEQHCEEEVVRRWNKAMTLRKEADQWGDKIRQRARGDRSTKPKPPRSPWNLVTDDNGKLTFIDNG</sequence>
<dbReference type="PROSITE" id="PS50879">
    <property type="entry name" value="RNASE_H_1"/>
    <property type="match status" value="1"/>
</dbReference>
<evidence type="ECO:0000313" key="5">
    <source>
        <dbReference type="Proteomes" id="UP000193067"/>
    </source>
</evidence>
<evidence type="ECO:0000256" key="2">
    <source>
        <dbReference type="SAM" id="MobiDB-lite"/>
    </source>
</evidence>
<feature type="domain" description="RNase H type-1" evidence="3">
    <location>
        <begin position="4"/>
        <end position="147"/>
    </location>
</feature>
<gene>
    <name evidence="4" type="ORF">PYCCODRAFT_1508698</name>
</gene>
<dbReference type="Gene3D" id="3.30.420.10">
    <property type="entry name" value="Ribonuclease H-like superfamily/Ribonuclease H"/>
    <property type="match status" value="1"/>
</dbReference>
<dbReference type="EMBL" id="KZ084115">
    <property type="protein sequence ID" value="OSD00921.1"/>
    <property type="molecule type" value="Genomic_DNA"/>
</dbReference>
<dbReference type="PANTHER" id="PTHR10642">
    <property type="entry name" value="RIBONUCLEASE H1"/>
    <property type="match status" value="1"/>
</dbReference>
<feature type="region of interest" description="Disordered" evidence="2">
    <location>
        <begin position="382"/>
        <end position="413"/>
    </location>
</feature>